<evidence type="ECO:0000313" key="1">
    <source>
        <dbReference type="EMBL" id="KAH9526303.1"/>
    </source>
</evidence>
<reference evidence="1" key="1">
    <citation type="submission" date="2013-05" db="EMBL/GenBank/DDBJ databases">
        <authorList>
            <person name="Yim A.K.Y."/>
            <person name="Chan T.F."/>
            <person name="Ji K.M."/>
            <person name="Liu X.Y."/>
            <person name="Zhou J.W."/>
            <person name="Li R.Q."/>
            <person name="Yang K.Y."/>
            <person name="Li J."/>
            <person name="Li M."/>
            <person name="Law P.T.W."/>
            <person name="Wu Y.L."/>
            <person name="Cai Z.L."/>
            <person name="Qin H."/>
            <person name="Bao Y."/>
            <person name="Leung R.K.K."/>
            <person name="Ng P.K.S."/>
            <person name="Zou J."/>
            <person name="Zhong X.J."/>
            <person name="Ran P.X."/>
            <person name="Zhong N.S."/>
            <person name="Liu Z.G."/>
            <person name="Tsui S.K.W."/>
        </authorList>
    </citation>
    <scope>NUCLEOTIDE SEQUENCE</scope>
    <source>
        <strain evidence="1">Derf</strain>
        <tissue evidence="1">Whole organism</tissue>
    </source>
</reference>
<protein>
    <submittedName>
        <fullName evidence="1">Uncharacterized protein</fullName>
    </submittedName>
</protein>
<reference evidence="1" key="2">
    <citation type="journal article" date="2022" name="Res Sq">
        <title>Comparative Genomics Reveals Insights into the Divergent Evolution of Astigmatic Mites and Household Pest Adaptations.</title>
        <authorList>
            <person name="Xiong Q."/>
            <person name="Wan A.T.-Y."/>
            <person name="Liu X.-Y."/>
            <person name="Fung C.S.-H."/>
            <person name="Xiao X."/>
            <person name="Malainual N."/>
            <person name="Hou J."/>
            <person name="Wang L."/>
            <person name="Wang M."/>
            <person name="Yang K."/>
            <person name="Cui Y."/>
            <person name="Leung E."/>
            <person name="Nong W."/>
            <person name="Shin S.-K."/>
            <person name="Au S."/>
            <person name="Jeong K.Y."/>
            <person name="Chew F.T."/>
            <person name="Hui J."/>
            <person name="Leung T.F."/>
            <person name="Tungtrongchitr A."/>
            <person name="Zhong N."/>
            <person name="Liu Z."/>
            <person name="Tsui S."/>
        </authorList>
    </citation>
    <scope>NUCLEOTIDE SEQUENCE</scope>
    <source>
        <strain evidence="1">Derf</strain>
        <tissue evidence="1">Whole organism</tissue>
    </source>
</reference>
<name>A0A922I8T4_DERFA</name>
<proteinExistence type="predicted"/>
<dbReference type="PROSITE" id="PS51257">
    <property type="entry name" value="PROKAR_LIPOPROTEIN"/>
    <property type="match status" value="1"/>
</dbReference>
<organism evidence="1 2">
    <name type="scientific">Dermatophagoides farinae</name>
    <name type="common">American house dust mite</name>
    <dbReference type="NCBI Taxonomy" id="6954"/>
    <lineage>
        <taxon>Eukaryota</taxon>
        <taxon>Metazoa</taxon>
        <taxon>Ecdysozoa</taxon>
        <taxon>Arthropoda</taxon>
        <taxon>Chelicerata</taxon>
        <taxon>Arachnida</taxon>
        <taxon>Acari</taxon>
        <taxon>Acariformes</taxon>
        <taxon>Sarcoptiformes</taxon>
        <taxon>Astigmata</taxon>
        <taxon>Psoroptidia</taxon>
        <taxon>Analgoidea</taxon>
        <taxon>Pyroglyphidae</taxon>
        <taxon>Dermatophagoidinae</taxon>
        <taxon>Dermatophagoides</taxon>
    </lineage>
</organism>
<dbReference type="AlphaFoldDB" id="A0A922I8T4"/>
<keyword evidence="2" id="KW-1185">Reference proteome</keyword>
<sequence>MKLTATLLLILTLSCSVFMIFKSFTTDFFWTIFILKTVDANPRFKRDNLDDVLNEAEELIERGEDVLEKLPDSDLKDEITEKLETMKYYKHELEYAYNPFKIAHFELELLTISSHY</sequence>
<accession>A0A922I8T4</accession>
<dbReference type="EMBL" id="ASGP02000001">
    <property type="protein sequence ID" value="KAH9526303.1"/>
    <property type="molecule type" value="Genomic_DNA"/>
</dbReference>
<evidence type="ECO:0000313" key="2">
    <source>
        <dbReference type="Proteomes" id="UP000790347"/>
    </source>
</evidence>
<dbReference type="Proteomes" id="UP000790347">
    <property type="component" value="Unassembled WGS sequence"/>
</dbReference>
<comment type="caution">
    <text evidence="1">The sequence shown here is derived from an EMBL/GenBank/DDBJ whole genome shotgun (WGS) entry which is preliminary data.</text>
</comment>
<gene>
    <name evidence="1" type="ORF">DERF_000401</name>
</gene>